<gene>
    <name evidence="3" type="ORF">TSPGSL018_19722</name>
</gene>
<dbReference type="PANTHER" id="PTHR12829">
    <property type="entry name" value="N6-ADENOSINE-METHYLTRANSFERASE"/>
    <property type="match status" value="1"/>
</dbReference>
<comment type="similarity">
    <text evidence="1">Belongs to the MT-A70-like family.</text>
</comment>
<dbReference type="GO" id="GO:0005634">
    <property type="term" value="C:nucleus"/>
    <property type="evidence" value="ECO:0007669"/>
    <property type="project" value="TreeGrafter"/>
</dbReference>
<sequence>MSFSDTYWIHCWAMVAKSYRGHVPVQDEFRCLSEYQLKSWQSESPSFAVEELVGSGPSTKLLKRKRGKPQETENNNSVVKYLEASLDYFLTCMFPEIKLSQEWAPRLVADDARSSEGPIDFVSLAAMRRVIFPKLVQHGCAPQDLFNCICRVKSNSGCDGEADIMGSRYILPSDSTFLLSDISCLEPLVHEASNCGGYNLVVVDPPWENASARRSSSYITMPPKRLFQLPLRQIMPLQGQAIVALWLTNRKRVHNFARHQLLPQWGLEEVGLWYWLKVTDQGRPVSSLRSLHRHPYEQLLIARPVRHLDPSGNADRAPPADGSPPAREPSDPPSSLTIIATPAQHSRKPRIGHLLAPYLPEGCRPLELFARELERGWTSWGDEVLKFQHESHFVRLAEAQPAAAAAAPAEPGSPPQPPEGSARERGAPPEERGAPAGEEALPGESGGGDAAAEGR</sequence>
<evidence type="ECO:0000256" key="1">
    <source>
        <dbReference type="PROSITE-ProRule" id="PRU00489"/>
    </source>
</evidence>
<keyword evidence="3" id="KW-0808">Transferase</keyword>
<accession>A0A061QZR8</accession>
<evidence type="ECO:0000313" key="3">
    <source>
        <dbReference type="EMBL" id="JAC63801.1"/>
    </source>
</evidence>
<proteinExistence type="inferred from homology"/>
<dbReference type="InterPro" id="IPR007757">
    <property type="entry name" value="MT-A70-like"/>
</dbReference>
<protein>
    <submittedName>
        <fullName evidence="3">Methyltransferase-like protein 4</fullName>
    </submittedName>
</protein>
<keyword evidence="3" id="KW-0489">Methyltransferase</keyword>
<dbReference type="Pfam" id="PF05063">
    <property type="entry name" value="MT-A70"/>
    <property type="match status" value="1"/>
</dbReference>
<dbReference type="AlphaFoldDB" id="A0A061QZR8"/>
<dbReference type="GO" id="GO:0008168">
    <property type="term" value="F:methyltransferase activity"/>
    <property type="evidence" value="ECO:0007669"/>
    <property type="project" value="UniProtKB-KW"/>
</dbReference>
<evidence type="ECO:0000256" key="2">
    <source>
        <dbReference type="SAM" id="MobiDB-lite"/>
    </source>
</evidence>
<dbReference type="PROSITE" id="PS51143">
    <property type="entry name" value="MT_A70"/>
    <property type="match status" value="1"/>
</dbReference>
<feature type="compositionally biased region" description="Low complexity" evidence="2">
    <location>
        <begin position="399"/>
        <end position="410"/>
    </location>
</feature>
<feature type="compositionally biased region" description="Low complexity" evidence="2">
    <location>
        <begin position="434"/>
        <end position="443"/>
    </location>
</feature>
<reference evidence="3" key="1">
    <citation type="submission" date="2014-05" db="EMBL/GenBank/DDBJ databases">
        <title>The transcriptome of the halophilic microalga Tetraselmis sp. GSL018 isolated from the Great Salt Lake, Utah.</title>
        <authorList>
            <person name="Jinkerson R.E."/>
            <person name="D'Adamo S."/>
            <person name="Posewitz M.C."/>
        </authorList>
    </citation>
    <scope>NUCLEOTIDE SEQUENCE</scope>
    <source>
        <strain evidence="3">GSL018</strain>
    </source>
</reference>
<organism evidence="3">
    <name type="scientific">Tetraselmis sp. GSL018</name>
    <dbReference type="NCBI Taxonomy" id="582737"/>
    <lineage>
        <taxon>Eukaryota</taxon>
        <taxon>Viridiplantae</taxon>
        <taxon>Chlorophyta</taxon>
        <taxon>core chlorophytes</taxon>
        <taxon>Chlorodendrophyceae</taxon>
        <taxon>Chlorodendrales</taxon>
        <taxon>Chlorodendraceae</taxon>
        <taxon>Tetraselmis</taxon>
    </lineage>
</organism>
<feature type="region of interest" description="Disordered" evidence="2">
    <location>
        <begin position="399"/>
        <end position="455"/>
    </location>
</feature>
<dbReference type="GO" id="GO:0032259">
    <property type="term" value="P:methylation"/>
    <property type="evidence" value="ECO:0007669"/>
    <property type="project" value="UniProtKB-KW"/>
</dbReference>
<feature type="compositionally biased region" description="Basic and acidic residues" evidence="2">
    <location>
        <begin position="421"/>
        <end position="433"/>
    </location>
</feature>
<dbReference type="PANTHER" id="PTHR12829:SF4">
    <property type="entry name" value="N(6)-ADENINE-SPECIFIC METHYLTRANSFERASE METTL4"/>
    <property type="match status" value="1"/>
</dbReference>
<name>A0A061QZR8_9CHLO</name>
<feature type="region of interest" description="Disordered" evidence="2">
    <location>
        <begin position="307"/>
        <end position="346"/>
    </location>
</feature>
<dbReference type="EMBL" id="GBEZ01023066">
    <property type="protein sequence ID" value="JAC63801.1"/>
    <property type="molecule type" value="Transcribed_RNA"/>
</dbReference>